<dbReference type="Gene3D" id="2.40.10.240">
    <property type="entry name" value="QueA-like"/>
    <property type="match status" value="1"/>
</dbReference>
<comment type="function">
    <text evidence="13">Transfers and isomerizes the ribose moiety from AdoMet to the 7-aminomethyl group of 7-deazaguanine (preQ1-tRNA) to give epoxyqueuosine (oQ-tRNA).</text>
</comment>
<dbReference type="Gene3D" id="3.40.1780.10">
    <property type="entry name" value="QueA-like"/>
    <property type="match status" value="1"/>
</dbReference>
<dbReference type="FunFam" id="3.40.1780.10:FF:000001">
    <property type="entry name" value="S-adenosylmethionine:tRNA ribosyltransferase-isomerase"/>
    <property type="match status" value="1"/>
</dbReference>
<dbReference type="NCBIfam" id="NF001140">
    <property type="entry name" value="PRK00147.1"/>
    <property type="match status" value="1"/>
</dbReference>
<keyword evidence="6 13" id="KW-0949">S-adenosyl-L-methionine</keyword>
<dbReference type="EMBL" id="CP013015">
    <property type="protein sequence ID" value="AMM39861.1"/>
    <property type="molecule type" value="Genomic_DNA"/>
</dbReference>
<organism evidence="14 15">
    <name type="scientific">Desulfofervidus auxilii</name>
    <dbReference type="NCBI Taxonomy" id="1621989"/>
    <lineage>
        <taxon>Bacteria</taxon>
        <taxon>Pseudomonadati</taxon>
        <taxon>Thermodesulfobacteriota</taxon>
        <taxon>Candidatus Desulfofervidia</taxon>
        <taxon>Candidatus Desulfofervidales</taxon>
        <taxon>Candidatus Desulfofervidaceae</taxon>
        <taxon>Candidatus Desulfofervidus</taxon>
    </lineage>
</organism>
<dbReference type="GO" id="GO:0008616">
    <property type="term" value="P:tRNA queuosine(34) biosynthetic process"/>
    <property type="evidence" value="ECO:0007669"/>
    <property type="project" value="UniProtKB-UniRule"/>
</dbReference>
<comment type="subcellular location">
    <subcellularLocation>
        <location evidence="1 13">Cytoplasm</location>
    </subcellularLocation>
</comment>
<dbReference type="AlphaFoldDB" id="A0A7U4QIA1"/>
<gene>
    <name evidence="13" type="primary">queA</name>
    <name evidence="14" type="ORF">HS1_000054</name>
</gene>
<sequence length="352" mass="40348">MEKEWLYKLSSYDYPLPKELIAQEALPQRDKARLLILNRHTGKIVHSEFRHIVNYLGSNDVLVINDTKVIPARLFGKKETGGKVEVLLLDFNPLEGEKKVVITGALLKASRPPRLGQVIYFEDGLKAEVLDYKEGKAKLCFYAKRSFRETLFNIGHMPLPPYIKREDKPEDRRDYQTVYATKEGAIAAPTAGLHFTPKILTALRQKGVEIVRVTLHVGYGTFIPVKVDDIRKHKMHGEYYELKEETAQQLNKAFEAGKKIVAVGTTTTRLLEYLMTRYGKIQPGCGICDLFIFPGYQFKIVQAMITNFHLPKSTLVMLVSAFAGRERILNAYLEAIKKRYRFYSYGDVMFIF</sequence>
<accession>A0A7U4QIA1</accession>
<proteinExistence type="inferred from homology"/>
<dbReference type="GO" id="GO:0051075">
    <property type="term" value="F:S-adenosylmethionine:tRNA ribosyltransferase-isomerase activity"/>
    <property type="evidence" value="ECO:0007669"/>
    <property type="project" value="UniProtKB-EC"/>
</dbReference>
<dbReference type="GO" id="GO:0005737">
    <property type="term" value="C:cytoplasm"/>
    <property type="evidence" value="ECO:0007669"/>
    <property type="project" value="UniProtKB-SubCell"/>
</dbReference>
<evidence type="ECO:0000256" key="10">
    <source>
        <dbReference type="ARBA" id="ARBA00066503"/>
    </source>
</evidence>
<evidence type="ECO:0000256" key="13">
    <source>
        <dbReference type="HAMAP-Rule" id="MF_00113"/>
    </source>
</evidence>
<keyword evidence="7 13" id="KW-0671">Queuosine biosynthesis</keyword>
<dbReference type="PANTHER" id="PTHR30307:SF0">
    <property type="entry name" value="S-ADENOSYLMETHIONINE:TRNA RIBOSYLTRANSFERASE-ISOMERASE"/>
    <property type="match status" value="1"/>
</dbReference>
<keyword evidence="14" id="KW-0413">Isomerase</keyword>
<dbReference type="FunFam" id="2.40.10.240:FF:000002">
    <property type="entry name" value="S-adenosylmethionine:tRNA ribosyltransferase-isomerase"/>
    <property type="match status" value="1"/>
</dbReference>
<keyword evidence="5 13" id="KW-0808">Transferase</keyword>
<dbReference type="InterPro" id="IPR042118">
    <property type="entry name" value="QueA_dom1"/>
</dbReference>
<evidence type="ECO:0000256" key="9">
    <source>
        <dbReference type="ARBA" id="ARBA00061210"/>
    </source>
</evidence>
<dbReference type="OrthoDB" id="9805933at2"/>
<evidence type="ECO:0000256" key="1">
    <source>
        <dbReference type="ARBA" id="ARBA00004496"/>
    </source>
</evidence>
<comment type="pathway">
    <text evidence="2 13">tRNA modification; tRNA-queuosine biosynthesis.</text>
</comment>
<dbReference type="UniPathway" id="UPA00392"/>
<dbReference type="EC" id="2.4.99.17" evidence="10 13"/>
<name>A0A7U4QIA1_DESA2</name>
<dbReference type="RefSeq" id="WP_066060144.1">
    <property type="nucleotide sequence ID" value="NZ_CP013015.1"/>
</dbReference>
<dbReference type="PANTHER" id="PTHR30307">
    <property type="entry name" value="S-ADENOSYLMETHIONINE:TRNA RIBOSYLTRANSFERASE-ISOMERASE"/>
    <property type="match status" value="1"/>
</dbReference>
<evidence type="ECO:0000256" key="4">
    <source>
        <dbReference type="ARBA" id="ARBA00022490"/>
    </source>
</evidence>
<evidence type="ECO:0000256" key="7">
    <source>
        <dbReference type="ARBA" id="ARBA00022785"/>
    </source>
</evidence>
<evidence type="ECO:0000313" key="15">
    <source>
        <dbReference type="Proteomes" id="UP000070560"/>
    </source>
</evidence>
<evidence type="ECO:0000256" key="11">
    <source>
        <dbReference type="ARBA" id="ARBA00069325"/>
    </source>
</evidence>
<dbReference type="Proteomes" id="UP000070560">
    <property type="component" value="Chromosome"/>
</dbReference>
<evidence type="ECO:0000256" key="5">
    <source>
        <dbReference type="ARBA" id="ARBA00022679"/>
    </source>
</evidence>
<evidence type="ECO:0000256" key="6">
    <source>
        <dbReference type="ARBA" id="ARBA00022691"/>
    </source>
</evidence>
<evidence type="ECO:0000256" key="3">
    <source>
        <dbReference type="ARBA" id="ARBA00011245"/>
    </source>
</evidence>
<reference evidence="14 15" key="1">
    <citation type="submission" date="2015-10" db="EMBL/GenBank/DDBJ databases">
        <title>Candidatus Desulfofervidus auxilii, a hydrogenotrophic sulfate-reducing bacterium involved in the thermophilic anaerobic oxidation of methane.</title>
        <authorList>
            <person name="Krukenberg V."/>
            <person name="Richter M."/>
            <person name="Wegener G."/>
        </authorList>
    </citation>
    <scope>NUCLEOTIDE SEQUENCE [LARGE SCALE GENOMIC DNA]</scope>
    <source>
        <strain evidence="14 15">HS1</strain>
    </source>
</reference>
<comment type="catalytic activity">
    <reaction evidence="8 13">
        <text>7-aminomethyl-7-carbaguanosine(34) in tRNA + S-adenosyl-L-methionine = epoxyqueuosine(34) in tRNA + adenine + L-methionine + 2 H(+)</text>
        <dbReference type="Rhea" id="RHEA:32155"/>
        <dbReference type="Rhea" id="RHEA-COMP:10342"/>
        <dbReference type="Rhea" id="RHEA-COMP:18582"/>
        <dbReference type="ChEBI" id="CHEBI:15378"/>
        <dbReference type="ChEBI" id="CHEBI:16708"/>
        <dbReference type="ChEBI" id="CHEBI:57844"/>
        <dbReference type="ChEBI" id="CHEBI:59789"/>
        <dbReference type="ChEBI" id="CHEBI:82833"/>
        <dbReference type="ChEBI" id="CHEBI:194443"/>
        <dbReference type="EC" id="2.4.99.17"/>
    </reaction>
</comment>
<dbReference type="InterPro" id="IPR003699">
    <property type="entry name" value="QueA"/>
</dbReference>
<evidence type="ECO:0000313" key="14">
    <source>
        <dbReference type="EMBL" id="AMM39861.1"/>
    </source>
</evidence>
<evidence type="ECO:0000256" key="2">
    <source>
        <dbReference type="ARBA" id="ARBA00004691"/>
    </source>
</evidence>
<dbReference type="KEGG" id="daw:HS1_000054"/>
<dbReference type="InterPro" id="IPR042119">
    <property type="entry name" value="QueA_dom2"/>
</dbReference>
<comment type="similarity">
    <text evidence="9 13">Belongs to the QueA family.</text>
</comment>
<protein>
    <recommendedName>
        <fullName evidence="11 13">S-adenosylmethionine:tRNA ribosyltransferase-isomerase</fullName>
        <ecNumber evidence="10 13">2.4.99.17</ecNumber>
    </recommendedName>
    <alternativeName>
        <fullName evidence="12 13">Queuosine biosynthesis protein QueA</fullName>
    </alternativeName>
</protein>
<dbReference type="Pfam" id="PF02547">
    <property type="entry name" value="Queuosine_synth"/>
    <property type="match status" value="1"/>
</dbReference>
<dbReference type="SUPFAM" id="SSF111337">
    <property type="entry name" value="QueA-like"/>
    <property type="match status" value="1"/>
</dbReference>
<dbReference type="InterPro" id="IPR036100">
    <property type="entry name" value="QueA_sf"/>
</dbReference>
<dbReference type="NCBIfam" id="TIGR00113">
    <property type="entry name" value="queA"/>
    <property type="match status" value="1"/>
</dbReference>
<keyword evidence="4 13" id="KW-0963">Cytoplasm</keyword>
<dbReference type="HAMAP" id="MF_00113">
    <property type="entry name" value="QueA"/>
    <property type="match status" value="1"/>
</dbReference>
<evidence type="ECO:0000256" key="12">
    <source>
        <dbReference type="ARBA" id="ARBA00076160"/>
    </source>
</evidence>
<comment type="subunit">
    <text evidence="3 13">Monomer.</text>
</comment>
<keyword evidence="15" id="KW-1185">Reference proteome</keyword>
<evidence type="ECO:0000256" key="8">
    <source>
        <dbReference type="ARBA" id="ARBA00052751"/>
    </source>
</evidence>